<reference evidence="1 2" key="1">
    <citation type="submission" date="2019-06" db="EMBL/GenBank/DDBJ databases">
        <title>Genomics analysis of Aphanomyces spp. identifies a new class of oomycete effector associated with host adaptation.</title>
        <authorList>
            <person name="Gaulin E."/>
        </authorList>
    </citation>
    <scope>NUCLEOTIDE SEQUENCE [LARGE SCALE GENOMIC DNA]</scope>
    <source>
        <strain evidence="1 2">E</strain>
    </source>
</reference>
<dbReference type="EMBL" id="VJMI01018911">
    <property type="protein sequence ID" value="KAF0708943.1"/>
    <property type="molecule type" value="Genomic_DNA"/>
</dbReference>
<comment type="caution">
    <text evidence="1">The sequence shown here is derived from an EMBL/GenBank/DDBJ whole genome shotgun (WGS) entry which is preliminary data.</text>
</comment>
<evidence type="ECO:0000313" key="2">
    <source>
        <dbReference type="Proteomes" id="UP000469452"/>
    </source>
</evidence>
<sequence length="113" mass="12766">MLKLGGVLERYCLKRDSGGMVVKATAATKDDLNTLIQFPYSTTVNPKDYHDAYLLLLLWYCFGRASDLLIAEAALFLGEATEGICADYSRSRSRDFSCLRHQNWTKKQTSFTV</sequence>
<organism evidence="1 2">
    <name type="scientific">Aphanomyces astaci</name>
    <name type="common">Crayfish plague agent</name>
    <dbReference type="NCBI Taxonomy" id="112090"/>
    <lineage>
        <taxon>Eukaryota</taxon>
        <taxon>Sar</taxon>
        <taxon>Stramenopiles</taxon>
        <taxon>Oomycota</taxon>
        <taxon>Saprolegniomycetes</taxon>
        <taxon>Saprolegniales</taxon>
        <taxon>Verrucalvaceae</taxon>
        <taxon>Aphanomyces</taxon>
    </lineage>
</organism>
<dbReference type="Proteomes" id="UP000469452">
    <property type="component" value="Unassembled WGS sequence"/>
</dbReference>
<dbReference type="AlphaFoldDB" id="A0A6A4ZJZ7"/>
<protein>
    <submittedName>
        <fullName evidence="1">Uncharacterized protein</fullName>
    </submittedName>
</protein>
<accession>A0A6A4ZJZ7</accession>
<gene>
    <name evidence="1" type="ORF">AaE_013040</name>
</gene>
<evidence type="ECO:0000313" key="1">
    <source>
        <dbReference type="EMBL" id="KAF0708943.1"/>
    </source>
</evidence>
<name>A0A6A4ZJZ7_APHAT</name>
<proteinExistence type="predicted"/>